<feature type="region of interest" description="Disordered" evidence="1">
    <location>
        <begin position="43"/>
        <end position="80"/>
    </location>
</feature>
<evidence type="ECO:0000256" key="1">
    <source>
        <dbReference type="SAM" id="MobiDB-lite"/>
    </source>
</evidence>
<reference evidence="2 3" key="1">
    <citation type="submission" date="2016-07" db="EMBL/GenBank/DDBJ databases">
        <title>Pervasive Adenine N6-methylation of Active Genes in Fungi.</title>
        <authorList>
            <consortium name="DOE Joint Genome Institute"/>
            <person name="Mondo S.J."/>
            <person name="Dannebaum R.O."/>
            <person name="Kuo R.C."/>
            <person name="Labutti K."/>
            <person name="Haridas S."/>
            <person name="Kuo A."/>
            <person name="Salamov A."/>
            <person name="Ahrendt S.R."/>
            <person name="Lipzen A."/>
            <person name="Sullivan W."/>
            <person name="Andreopoulos W.B."/>
            <person name="Clum A."/>
            <person name="Lindquist E."/>
            <person name="Daum C."/>
            <person name="Ramamoorthy G.K."/>
            <person name="Gryganskyi A."/>
            <person name="Culley D."/>
            <person name="Magnuson J.K."/>
            <person name="James T.Y."/>
            <person name="O'Malley M.A."/>
            <person name="Stajich J.E."/>
            <person name="Spatafora J.W."/>
            <person name="Visel A."/>
            <person name="Grigoriev I.V."/>
        </authorList>
    </citation>
    <scope>NUCLEOTIDE SEQUENCE [LARGE SCALE GENOMIC DNA]</scope>
    <source>
        <strain evidence="2 3">PL171</strain>
    </source>
</reference>
<proteinExistence type="predicted"/>
<protein>
    <submittedName>
        <fullName evidence="2">Uncharacterized protein</fullName>
    </submittedName>
</protein>
<feature type="compositionally biased region" description="Acidic residues" evidence="1">
    <location>
        <begin position="218"/>
        <end position="244"/>
    </location>
</feature>
<evidence type="ECO:0000313" key="2">
    <source>
        <dbReference type="EMBL" id="ORZ32736.1"/>
    </source>
</evidence>
<accession>A0A1Y2HDT6</accession>
<name>A0A1Y2HDT6_9FUNG</name>
<organism evidence="2 3">
    <name type="scientific">Catenaria anguillulae PL171</name>
    <dbReference type="NCBI Taxonomy" id="765915"/>
    <lineage>
        <taxon>Eukaryota</taxon>
        <taxon>Fungi</taxon>
        <taxon>Fungi incertae sedis</taxon>
        <taxon>Blastocladiomycota</taxon>
        <taxon>Blastocladiomycetes</taxon>
        <taxon>Blastocladiales</taxon>
        <taxon>Catenariaceae</taxon>
        <taxon>Catenaria</taxon>
    </lineage>
</organism>
<feature type="region of interest" description="Disordered" evidence="1">
    <location>
        <begin position="214"/>
        <end position="271"/>
    </location>
</feature>
<sequence length="437" mass="46265">MPAISRVFFCSRSCPLRLWATLVAFMVVVSVFALPSPVVAQSSEPTSPSPIPSPSQVIQPPPPRAPPAAPVQPPPAPQPTLSACQAVIQPLISNPCMSQLGSGFAEMDNSEVEDQYLNVMANVVQTLCSDVCAAVFTSSAKAIVDNCWAELSIVVGRPLLPNTSQQEYEAQKAASLESILFSRDLVCNRNPNSQSQLCALNAIDLDRKYKVTAGGFFAEDDPEEEGSDDDDDDDEMEGASEEDASPSIESMSDPELANYDPESDQDPLSSSTAQKHRLLGVLYGVELAPSLVTLPEVNMTTWLRMPRAEACTACLSMQLEQSSTFVASRAKTANKGKHLSPEMQDVCRRVAQIVSAVNGKCGQEWVRTPTDLVALGGLGSGAGREMGKSVGGGRVLGNGLVDDDLASAADARPVGTLSPVAWLVSVMMVGAVLVGEP</sequence>
<evidence type="ECO:0000313" key="3">
    <source>
        <dbReference type="Proteomes" id="UP000193411"/>
    </source>
</evidence>
<feature type="compositionally biased region" description="Pro residues" evidence="1">
    <location>
        <begin position="47"/>
        <end position="78"/>
    </location>
</feature>
<comment type="caution">
    <text evidence="2">The sequence shown here is derived from an EMBL/GenBank/DDBJ whole genome shotgun (WGS) entry which is preliminary data.</text>
</comment>
<dbReference type="AlphaFoldDB" id="A0A1Y2HDT6"/>
<gene>
    <name evidence="2" type="ORF">BCR44DRAFT_43663</name>
</gene>
<dbReference type="EMBL" id="MCFL01000042">
    <property type="protein sequence ID" value="ORZ32736.1"/>
    <property type="molecule type" value="Genomic_DNA"/>
</dbReference>
<keyword evidence="3" id="KW-1185">Reference proteome</keyword>
<dbReference type="Proteomes" id="UP000193411">
    <property type="component" value="Unassembled WGS sequence"/>
</dbReference>